<sequence length="385" mass="40033">MNSTSFKKNVRSRHNIRLAFIILVNGTVSEGGEASLPPLLSCVPNITEVKGERMQIGNSSISILPDVCLVSKSGGPMSREALSKFIQSGVSELRGTDAVLVRVSLVNNQSQGQQNAGTTLEMTSQSLQASPTGFSVHSGAGDGSGGGSAAGLQGSSDRQLALQSARLVLCGPSGIGKSHLAQTLLAMYQGGLSPFDLPNETLGGTEAERFSVLETDSLVVCRGWYTKQPCGSGLQREGDIVTHDSNSSTNPATALPAVPAPAPSPLPSPLSALALPDAELPPGSQRTQKMLVRQAWIEGSLPHRESRAIPIHTERLGFGVDEEVLEAGLRGADVVVVGNRAPDLINADIILSKLAALKLREVGEENGEVNRKGRTEGAAAAAVGV</sequence>
<feature type="compositionally biased region" description="Polar residues" evidence="1">
    <location>
        <begin position="111"/>
        <end position="135"/>
    </location>
</feature>
<evidence type="ECO:0000256" key="1">
    <source>
        <dbReference type="SAM" id="MobiDB-lite"/>
    </source>
</evidence>
<organism evidence="2">
    <name type="scientific">Chromera velia CCMP2878</name>
    <dbReference type="NCBI Taxonomy" id="1169474"/>
    <lineage>
        <taxon>Eukaryota</taxon>
        <taxon>Sar</taxon>
        <taxon>Alveolata</taxon>
        <taxon>Colpodellida</taxon>
        <taxon>Chromeraceae</taxon>
        <taxon>Chromera</taxon>
    </lineage>
</organism>
<gene>
    <name evidence="2" type="ORF">Cvel_3438</name>
</gene>
<feature type="region of interest" description="Disordered" evidence="1">
    <location>
        <begin position="241"/>
        <end position="269"/>
    </location>
</feature>
<accession>A0A0G4FL50</accession>
<feature type="compositionally biased region" description="Gly residues" evidence="1">
    <location>
        <begin position="140"/>
        <end position="149"/>
    </location>
</feature>
<feature type="region of interest" description="Disordered" evidence="1">
    <location>
        <begin position="111"/>
        <end position="154"/>
    </location>
</feature>
<name>A0A0G4FL50_9ALVE</name>
<protein>
    <submittedName>
        <fullName evidence="2">Uncharacterized protein</fullName>
    </submittedName>
</protein>
<reference evidence="2" key="1">
    <citation type="submission" date="2014-11" db="EMBL/GenBank/DDBJ databases">
        <authorList>
            <person name="Otto D Thomas"/>
            <person name="Naeem Raeece"/>
        </authorList>
    </citation>
    <scope>NUCLEOTIDE SEQUENCE</scope>
</reference>
<proteinExistence type="predicted"/>
<dbReference type="EMBL" id="CDMZ01000429">
    <property type="protein sequence ID" value="CEM14106.1"/>
    <property type="molecule type" value="Genomic_DNA"/>
</dbReference>
<dbReference type="AlphaFoldDB" id="A0A0G4FL50"/>
<evidence type="ECO:0000313" key="2">
    <source>
        <dbReference type="EMBL" id="CEM14106.1"/>
    </source>
</evidence>
<feature type="compositionally biased region" description="Pro residues" evidence="1">
    <location>
        <begin position="258"/>
        <end position="268"/>
    </location>
</feature>
<dbReference type="VEuPathDB" id="CryptoDB:Cvel_3438"/>